<dbReference type="AlphaFoldDB" id="A0A4R5PEK9"/>
<dbReference type="EMBL" id="RXLR01000010">
    <property type="protein sequence ID" value="TDH23880.1"/>
    <property type="molecule type" value="Genomic_DNA"/>
</dbReference>
<proteinExistence type="predicted"/>
<gene>
    <name evidence="2" type="ORF">EJ571_06480</name>
</gene>
<dbReference type="RefSeq" id="WP_133052622.1">
    <property type="nucleotide sequence ID" value="NZ_MAFQ01000008.1"/>
</dbReference>
<protein>
    <submittedName>
        <fullName evidence="2">Uncharacterized protein</fullName>
    </submittedName>
</protein>
<accession>A0A4R5PEK9</accession>
<organism evidence="2 3">
    <name type="scientific">Mycobacteroides franklinii</name>
    <dbReference type="NCBI Taxonomy" id="948102"/>
    <lineage>
        <taxon>Bacteria</taxon>
        <taxon>Bacillati</taxon>
        <taxon>Actinomycetota</taxon>
        <taxon>Actinomycetes</taxon>
        <taxon>Mycobacteriales</taxon>
        <taxon>Mycobacteriaceae</taxon>
        <taxon>Mycobacteroides</taxon>
    </lineage>
</organism>
<evidence type="ECO:0000313" key="3">
    <source>
        <dbReference type="Proteomes" id="UP000295627"/>
    </source>
</evidence>
<evidence type="ECO:0000313" key="2">
    <source>
        <dbReference type="EMBL" id="TDH23880.1"/>
    </source>
</evidence>
<comment type="caution">
    <text evidence="2">The sequence shown here is derived from an EMBL/GenBank/DDBJ whole genome shotgun (WGS) entry which is preliminary data.</text>
</comment>
<reference evidence="2 3" key="1">
    <citation type="journal article" date="2019" name="Sci. Rep.">
        <title>Extended insight into the Mycobacterium chelonae-abscessus complex through whole genome sequencing of Mycobacterium salmoniphilum outbreak and Mycobacterium salmoniphilum-like strains.</title>
        <authorList>
            <person name="Behra P.R.K."/>
            <person name="Das S."/>
            <person name="Pettersson B.M.F."/>
            <person name="Shirreff L."/>
            <person name="DuCote T."/>
            <person name="Jacobsson K.G."/>
            <person name="Ennis D.G."/>
            <person name="Kirsebom L.A."/>
        </authorList>
    </citation>
    <scope>NUCLEOTIDE SEQUENCE [LARGE SCALE GENOMIC DNA]</scope>
    <source>
        <strain evidence="2 3">DSM 45524</strain>
    </source>
</reference>
<dbReference type="Proteomes" id="UP000295627">
    <property type="component" value="Unassembled WGS sequence"/>
</dbReference>
<feature type="compositionally biased region" description="Low complexity" evidence="1">
    <location>
        <begin position="62"/>
        <end position="74"/>
    </location>
</feature>
<feature type="compositionally biased region" description="Polar residues" evidence="1">
    <location>
        <begin position="44"/>
        <end position="61"/>
    </location>
</feature>
<evidence type="ECO:0000256" key="1">
    <source>
        <dbReference type="SAM" id="MobiDB-lite"/>
    </source>
</evidence>
<sequence length="255" mass="26736">MSRPELVGIDPSPDGDTHGMHPLRRVTAVTTALVAASIAVSACTSTTSGQPTVSASERTVASTTQQRPTSTPRPTTTPPDPHAALVEVVNEAMTDVSRFWATEGVVVPVRATVVTDQADAPCSPSRDAEKAASAVAWACDMTTPPSVVVNVENLDAKVADQFGDVGTYIVVAHEQAHLGLPMLDRSTDTDNDTEEKRADCSAGAYFKWVVAGQSPSVSVTEAQAGGVATAMWRDTPERTRAFADGITYGLPRCLA</sequence>
<feature type="region of interest" description="Disordered" evidence="1">
    <location>
        <begin position="44"/>
        <end position="81"/>
    </location>
</feature>
<name>A0A4R5PEK9_9MYCO</name>
<feature type="region of interest" description="Disordered" evidence="1">
    <location>
        <begin position="1"/>
        <end position="21"/>
    </location>
</feature>